<keyword evidence="2" id="KW-0472">Membrane</keyword>
<feature type="compositionally biased region" description="Low complexity" evidence="1">
    <location>
        <begin position="393"/>
        <end position="406"/>
    </location>
</feature>
<feature type="transmembrane region" description="Helical" evidence="2">
    <location>
        <begin position="83"/>
        <end position="106"/>
    </location>
</feature>
<feature type="transmembrane region" description="Helical" evidence="2">
    <location>
        <begin position="178"/>
        <end position="198"/>
    </location>
</feature>
<name>A0ABP9TIP2_9ACTN</name>
<evidence type="ECO:0000256" key="1">
    <source>
        <dbReference type="SAM" id="MobiDB-lite"/>
    </source>
</evidence>
<keyword evidence="2" id="KW-0812">Transmembrane</keyword>
<dbReference type="Proteomes" id="UP001499878">
    <property type="component" value="Unassembled WGS sequence"/>
</dbReference>
<feature type="transmembrane region" description="Helical" evidence="2">
    <location>
        <begin position="152"/>
        <end position="172"/>
    </location>
</feature>
<feature type="compositionally biased region" description="Polar residues" evidence="1">
    <location>
        <begin position="361"/>
        <end position="377"/>
    </location>
</feature>
<accession>A0ABP9TIP2</accession>
<evidence type="ECO:0000256" key="2">
    <source>
        <dbReference type="SAM" id="Phobius"/>
    </source>
</evidence>
<feature type="compositionally biased region" description="Basic and acidic residues" evidence="1">
    <location>
        <begin position="45"/>
        <end position="67"/>
    </location>
</feature>
<protein>
    <recommendedName>
        <fullName evidence="5">DUF2637 domain-containing protein</fullName>
    </recommendedName>
</protein>
<sequence>METTTYEGRRQLDKVTARAAAAHAEAEGRKTNALTDLQIAEEREKAAERKRLRKESAKTKKLEEKAKRREKRAAARKARNERLAAAVGQPLPWVMTVVVTSIAFAFPGQFSAVDGLGVMWVLALMVPVFVEGSTWSMAWLRKWAVANNKPAGLYTVMTWLFAAVAAGLNAWHHADKPQLAVVFAASSLFGVAVWEIYMHSQSHAAGGRTAEEIRIALLRRIKHPRVVRRAAWLRTATIPPLSEADAWDRAWRQVHGAEPGVTKGILKRFGRRSGKVAGLVEQHDELRPTASLAMFDAPVEPVREVPAGEGWMIDPGAIGKIIADPANALRADRAKASAAKIQKGAEVATEGPMQGPRTARTRATNEQVTPNNPPSARSRQKGSGEDGSKQSRAARTLAAHTARAATPEQAEAEKKAARDWVLARLRAEKGTGWKDVQHYFEKEVPDQRLRVLRGETWCRARIKEAEREHAGDPVLHLAATS</sequence>
<evidence type="ECO:0000313" key="3">
    <source>
        <dbReference type="EMBL" id="GAA5216914.1"/>
    </source>
</evidence>
<proteinExistence type="predicted"/>
<organism evidence="3 4">
    <name type="scientific">Streptomyces thinghirensis</name>
    <dbReference type="NCBI Taxonomy" id="551547"/>
    <lineage>
        <taxon>Bacteria</taxon>
        <taxon>Bacillati</taxon>
        <taxon>Actinomycetota</taxon>
        <taxon>Actinomycetes</taxon>
        <taxon>Kitasatosporales</taxon>
        <taxon>Streptomycetaceae</taxon>
        <taxon>Streptomyces</taxon>
    </lineage>
</organism>
<keyword evidence="4" id="KW-1185">Reference proteome</keyword>
<feature type="region of interest" description="Disordered" evidence="1">
    <location>
        <begin position="341"/>
        <end position="412"/>
    </location>
</feature>
<dbReference type="EMBL" id="BAABJR010000028">
    <property type="protein sequence ID" value="GAA5216914.1"/>
    <property type="molecule type" value="Genomic_DNA"/>
</dbReference>
<comment type="caution">
    <text evidence="3">The sequence shown here is derived from an EMBL/GenBank/DDBJ whole genome shotgun (WGS) entry which is preliminary data.</text>
</comment>
<evidence type="ECO:0000313" key="4">
    <source>
        <dbReference type="Proteomes" id="UP001499878"/>
    </source>
</evidence>
<gene>
    <name evidence="3" type="ORF">GCM10023323_71840</name>
</gene>
<evidence type="ECO:0008006" key="5">
    <source>
        <dbReference type="Google" id="ProtNLM"/>
    </source>
</evidence>
<feature type="transmembrane region" description="Helical" evidence="2">
    <location>
        <begin position="118"/>
        <end position="140"/>
    </location>
</feature>
<dbReference type="RefSeq" id="WP_345637824.1">
    <property type="nucleotide sequence ID" value="NZ_BAABJR010000028.1"/>
</dbReference>
<reference evidence="4" key="1">
    <citation type="journal article" date="2019" name="Int. J. Syst. Evol. Microbiol.">
        <title>The Global Catalogue of Microorganisms (GCM) 10K type strain sequencing project: providing services to taxonomists for standard genome sequencing and annotation.</title>
        <authorList>
            <consortium name="The Broad Institute Genomics Platform"/>
            <consortium name="The Broad Institute Genome Sequencing Center for Infectious Disease"/>
            <person name="Wu L."/>
            <person name="Ma J."/>
        </authorList>
    </citation>
    <scope>NUCLEOTIDE SEQUENCE [LARGE SCALE GENOMIC DNA]</scope>
    <source>
        <strain evidence="4">JCM 18306</strain>
    </source>
</reference>
<keyword evidence="2" id="KW-1133">Transmembrane helix</keyword>
<feature type="region of interest" description="Disordered" evidence="1">
    <location>
        <begin position="45"/>
        <end position="68"/>
    </location>
</feature>